<comment type="caution">
    <text evidence="7">The sequence shown here is derived from an EMBL/GenBank/DDBJ whole genome shotgun (WGS) entry which is preliminary data.</text>
</comment>
<dbReference type="PANTHER" id="PTHR20922:SF13">
    <property type="entry name" value="DNL-TYPE ZINC FINGER PROTEIN"/>
    <property type="match status" value="1"/>
</dbReference>
<evidence type="ECO:0000256" key="2">
    <source>
        <dbReference type="ARBA" id="ARBA00022771"/>
    </source>
</evidence>
<dbReference type="GO" id="GO:0005739">
    <property type="term" value="C:mitochondrion"/>
    <property type="evidence" value="ECO:0007669"/>
    <property type="project" value="TreeGrafter"/>
</dbReference>
<feature type="domain" description="DNL-type" evidence="6">
    <location>
        <begin position="51"/>
        <end position="146"/>
    </location>
</feature>
<evidence type="ECO:0000256" key="5">
    <source>
        <dbReference type="SAM" id="MobiDB-lite"/>
    </source>
</evidence>
<feature type="region of interest" description="Disordered" evidence="5">
    <location>
        <begin position="146"/>
        <end position="166"/>
    </location>
</feature>
<dbReference type="PANTHER" id="PTHR20922">
    <property type="entry name" value="DNL-TYPE ZINC FINGER PROTEIN"/>
    <property type="match status" value="1"/>
</dbReference>
<evidence type="ECO:0000313" key="7">
    <source>
        <dbReference type="EMBL" id="CAG8569598.1"/>
    </source>
</evidence>
<proteinExistence type="predicted"/>
<dbReference type="InterPro" id="IPR024158">
    <property type="entry name" value="Mt_import_TIM15"/>
</dbReference>
<keyword evidence="2 4" id="KW-0863">Zinc-finger</keyword>
<feature type="compositionally biased region" description="Basic and acidic residues" evidence="5">
    <location>
        <begin position="152"/>
        <end position="166"/>
    </location>
</feature>
<dbReference type="Pfam" id="PF05180">
    <property type="entry name" value="zf-DNL"/>
    <property type="match status" value="1"/>
</dbReference>
<reference evidence="7" key="1">
    <citation type="submission" date="2021-06" db="EMBL/GenBank/DDBJ databases">
        <authorList>
            <person name="Kallberg Y."/>
            <person name="Tangrot J."/>
            <person name="Rosling A."/>
        </authorList>
    </citation>
    <scope>NUCLEOTIDE SEQUENCE</scope>
    <source>
        <strain evidence="7">IA702</strain>
    </source>
</reference>
<keyword evidence="8" id="KW-1185">Reference proteome</keyword>
<evidence type="ECO:0000313" key="8">
    <source>
        <dbReference type="Proteomes" id="UP000789572"/>
    </source>
</evidence>
<gene>
    <name evidence="7" type="ORF">POCULU_LOCUS5926</name>
</gene>
<dbReference type="GO" id="GO:0030150">
    <property type="term" value="P:protein import into mitochondrial matrix"/>
    <property type="evidence" value="ECO:0007669"/>
    <property type="project" value="TreeGrafter"/>
</dbReference>
<feature type="non-terminal residue" evidence="7">
    <location>
        <position position="1"/>
    </location>
</feature>
<protein>
    <submittedName>
        <fullName evidence="7">4653_t:CDS:1</fullName>
    </submittedName>
</protein>
<dbReference type="AlphaFoldDB" id="A0A9N9BMV0"/>
<keyword evidence="3" id="KW-0862">Zinc</keyword>
<accession>A0A9N9BMV0</accession>
<dbReference type="GO" id="GO:0050821">
    <property type="term" value="P:protein stabilization"/>
    <property type="evidence" value="ECO:0007669"/>
    <property type="project" value="TreeGrafter"/>
</dbReference>
<dbReference type="GO" id="GO:0008270">
    <property type="term" value="F:zinc ion binding"/>
    <property type="evidence" value="ECO:0007669"/>
    <property type="project" value="UniProtKB-KW"/>
</dbReference>
<dbReference type="PROSITE" id="PS51501">
    <property type="entry name" value="ZF_DNL"/>
    <property type="match status" value="1"/>
</dbReference>
<dbReference type="InterPro" id="IPR007853">
    <property type="entry name" value="Znf_DNL-typ"/>
</dbReference>
<dbReference type="Proteomes" id="UP000789572">
    <property type="component" value="Unassembled WGS sequence"/>
</dbReference>
<keyword evidence="1" id="KW-0479">Metal-binding</keyword>
<dbReference type="GO" id="GO:0051087">
    <property type="term" value="F:protein-folding chaperone binding"/>
    <property type="evidence" value="ECO:0007669"/>
    <property type="project" value="TreeGrafter"/>
</dbReference>
<sequence>HIEANVSILSKYKLRGHTYPSHSNLPIYHSCRAFHSSFLKYYSSPSSSSSPPPSRLLISFTCKVCSHRQAKTMSKQAYDHGVVIIQCASCANRHLIADNLGWFRESKTNIETLMMEQGEKVKKVITEESEIMEWIPEVLEEERKKKKVNGKKVREIEIKEEGSKDD</sequence>
<dbReference type="GO" id="GO:0006457">
    <property type="term" value="P:protein folding"/>
    <property type="evidence" value="ECO:0007669"/>
    <property type="project" value="TreeGrafter"/>
</dbReference>
<evidence type="ECO:0000256" key="4">
    <source>
        <dbReference type="PROSITE-ProRule" id="PRU00834"/>
    </source>
</evidence>
<evidence type="ECO:0000256" key="1">
    <source>
        <dbReference type="ARBA" id="ARBA00022723"/>
    </source>
</evidence>
<dbReference type="EMBL" id="CAJVPJ010000990">
    <property type="protein sequence ID" value="CAG8569598.1"/>
    <property type="molecule type" value="Genomic_DNA"/>
</dbReference>
<evidence type="ECO:0000256" key="3">
    <source>
        <dbReference type="ARBA" id="ARBA00022833"/>
    </source>
</evidence>
<name>A0A9N9BMV0_9GLOM</name>
<evidence type="ECO:0000259" key="6">
    <source>
        <dbReference type="PROSITE" id="PS51501"/>
    </source>
</evidence>
<organism evidence="7 8">
    <name type="scientific">Paraglomus occultum</name>
    <dbReference type="NCBI Taxonomy" id="144539"/>
    <lineage>
        <taxon>Eukaryota</taxon>
        <taxon>Fungi</taxon>
        <taxon>Fungi incertae sedis</taxon>
        <taxon>Mucoromycota</taxon>
        <taxon>Glomeromycotina</taxon>
        <taxon>Glomeromycetes</taxon>
        <taxon>Paraglomerales</taxon>
        <taxon>Paraglomeraceae</taxon>
        <taxon>Paraglomus</taxon>
    </lineage>
</organism>
<dbReference type="OrthoDB" id="512667at2759"/>